<evidence type="ECO:0000313" key="2">
    <source>
        <dbReference type="Proteomes" id="UP001579974"/>
    </source>
</evidence>
<organism evidence="1 2">
    <name type="scientific">Alicyclobacillus fastidiosus</name>
    <dbReference type="NCBI Taxonomy" id="392011"/>
    <lineage>
        <taxon>Bacteria</taxon>
        <taxon>Bacillati</taxon>
        <taxon>Bacillota</taxon>
        <taxon>Bacilli</taxon>
        <taxon>Bacillales</taxon>
        <taxon>Alicyclobacillaceae</taxon>
        <taxon>Alicyclobacillus</taxon>
    </lineage>
</organism>
<keyword evidence="2" id="KW-1185">Reference proteome</keyword>
<evidence type="ECO:0000313" key="1">
    <source>
        <dbReference type="EMBL" id="MFB5192663.1"/>
    </source>
</evidence>
<dbReference type="RefSeq" id="WP_275474243.1">
    <property type="nucleotide sequence ID" value="NZ_CP162940.1"/>
</dbReference>
<sequence>MEEQEVSIENELREGYRTVLKSYADFLKNNAPTSETPMSDVLDFIVTAKEFRDLVNSGL</sequence>
<protein>
    <submittedName>
        <fullName evidence="1">Uncharacterized protein</fullName>
    </submittedName>
</protein>
<name>A0ABV5AKG8_9BACL</name>
<accession>A0ABV5AKG8</accession>
<comment type="caution">
    <text evidence="1">The sequence shown here is derived from an EMBL/GenBank/DDBJ whole genome shotgun (WGS) entry which is preliminary data.</text>
</comment>
<dbReference type="Proteomes" id="UP001579974">
    <property type="component" value="Unassembled WGS sequence"/>
</dbReference>
<proteinExistence type="predicted"/>
<dbReference type="EMBL" id="JBDXSU010000026">
    <property type="protein sequence ID" value="MFB5192663.1"/>
    <property type="molecule type" value="Genomic_DNA"/>
</dbReference>
<gene>
    <name evidence="1" type="ORF">KKP3000_001872</name>
</gene>
<reference evidence="1 2" key="1">
    <citation type="journal article" date="2024" name="Int. J. Mol. Sci.">
        <title>Exploration of Alicyclobacillus spp. Genome in Search of Antibiotic Resistance.</title>
        <authorList>
            <person name="Bucka-Kolendo J."/>
            <person name="Kiousi D.E."/>
            <person name="Dekowska A."/>
            <person name="Mikolajczuk-Szczyrba A."/>
            <person name="Karadedos D.M."/>
            <person name="Michael P."/>
            <person name="Galanis A."/>
            <person name="Sokolowska B."/>
        </authorList>
    </citation>
    <scope>NUCLEOTIDE SEQUENCE [LARGE SCALE GENOMIC DNA]</scope>
    <source>
        <strain evidence="1 2">KKP 3000</strain>
    </source>
</reference>